<protein>
    <recommendedName>
        <fullName evidence="4">DUF148 domain-containing protein</fullName>
    </recommendedName>
</protein>
<feature type="signal peptide" evidence="1">
    <location>
        <begin position="1"/>
        <end position="21"/>
    </location>
</feature>
<comment type="caution">
    <text evidence="2">The sequence shown here is derived from an EMBL/GenBank/DDBJ whole genome shotgun (WGS) entry which is preliminary data.</text>
</comment>
<evidence type="ECO:0008006" key="4">
    <source>
        <dbReference type="Google" id="ProtNLM"/>
    </source>
</evidence>
<evidence type="ECO:0000256" key="1">
    <source>
        <dbReference type="SAM" id="SignalP"/>
    </source>
</evidence>
<feature type="chain" id="PRO_5041418668" description="DUF148 domain-containing protein" evidence="1">
    <location>
        <begin position="22"/>
        <end position="300"/>
    </location>
</feature>
<accession>A0AA36GXT5</accession>
<dbReference type="EMBL" id="CATQJL010000223">
    <property type="protein sequence ID" value="CAJ0600023.1"/>
    <property type="molecule type" value="Genomic_DNA"/>
</dbReference>
<gene>
    <name evidence="2" type="ORF">CYNAS_LOCUS12006</name>
</gene>
<keyword evidence="1" id="KW-0732">Signal</keyword>
<evidence type="ECO:0000313" key="3">
    <source>
        <dbReference type="Proteomes" id="UP001176961"/>
    </source>
</evidence>
<dbReference type="AlphaFoldDB" id="A0AA36GXT5"/>
<proteinExistence type="predicted"/>
<dbReference type="Proteomes" id="UP001176961">
    <property type="component" value="Unassembled WGS sequence"/>
</dbReference>
<reference evidence="2" key="1">
    <citation type="submission" date="2023-07" db="EMBL/GenBank/DDBJ databases">
        <authorList>
            <consortium name="CYATHOMIX"/>
        </authorList>
    </citation>
    <scope>NUCLEOTIDE SEQUENCE</scope>
    <source>
        <strain evidence="2">N/A</strain>
    </source>
</reference>
<keyword evidence="3" id="KW-1185">Reference proteome</keyword>
<sequence length="300" mass="33480">MSPFSAYFTLIMIAFYGATKAQLEQPNKEAEVAPQTLPGVSLPVAPAQKIGASDQNGAGGFFTLQKLFEMFTNFSRGLLAPFQRSGDGSPLTLPGLPNLLDIFKLPGSFLGFRAQDTPRSRSEVGGKSIFAERLSTPRPFHGIDLPPPRAHVEASTLPDISTAPQAPDYCISKLKKQFKDNDTYFEDVKNQVQENKIAGAYEVVYAKAAEICTAEQVERLKALFNEYDIIQKDIEDLAPQYSKETKNQILQWLREDNFAKLSQFLVKEVMANKHKTRHSKLMEISSQLNSMQFDQIVNPI</sequence>
<organism evidence="2 3">
    <name type="scientific">Cylicocyclus nassatus</name>
    <name type="common">Nematode worm</name>
    <dbReference type="NCBI Taxonomy" id="53992"/>
    <lineage>
        <taxon>Eukaryota</taxon>
        <taxon>Metazoa</taxon>
        <taxon>Ecdysozoa</taxon>
        <taxon>Nematoda</taxon>
        <taxon>Chromadorea</taxon>
        <taxon>Rhabditida</taxon>
        <taxon>Rhabditina</taxon>
        <taxon>Rhabditomorpha</taxon>
        <taxon>Strongyloidea</taxon>
        <taxon>Strongylidae</taxon>
        <taxon>Cylicocyclus</taxon>
    </lineage>
</organism>
<evidence type="ECO:0000313" key="2">
    <source>
        <dbReference type="EMBL" id="CAJ0600023.1"/>
    </source>
</evidence>
<name>A0AA36GXT5_CYLNA</name>